<organism evidence="2 3">
    <name type="scientific">Paenibacillus cucumis</name>
    <name type="common">ex Kampfer et al. 2016</name>
    <dbReference type="NCBI Taxonomy" id="1776858"/>
    <lineage>
        <taxon>Bacteria</taxon>
        <taxon>Bacillati</taxon>
        <taxon>Bacillota</taxon>
        <taxon>Bacilli</taxon>
        <taxon>Bacillales</taxon>
        <taxon>Paenibacillaceae</taxon>
        <taxon>Paenibacillus</taxon>
    </lineage>
</organism>
<comment type="caution">
    <text evidence="2">The sequence shown here is derived from an EMBL/GenBank/DDBJ whole genome shotgun (WGS) entry which is preliminary data.</text>
</comment>
<protein>
    <recommendedName>
        <fullName evidence="4">Cell wall hydrolase SleB domain-containing protein</fullName>
    </recommendedName>
</protein>
<dbReference type="RefSeq" id="WP_154889858.1">
    <property type="nucleotide sequence ID" value="NZ_JACLIC010000009.1"/>
</dbReference>
<keyword evidence="1" id="KW-0732">Signal</keyword>
<reference evidence="2 3" key="1">
    <citation type="submission" date="2020-08" db="EMBL/GenBank/DDBJ databases">
        <title>Fungal Genomes of the International Space Station.</title>
        <authorList>
            <person name="Seuylemezian A."/>
            <person name="Singh N.K."/>
            <person name="Wood J."/>
            <person name="Venkateswaran K."/>
        </authorList>
    </citation>
    <scope>NUCLEOTIDE SEQUENCE [LARGE SCALE GENOMIC DNA]</scope>
    <source>
        <strain evidence="2 3">S/N-304-OC-R4</strain>
    </source>
</reference>
<sequence length="289" mass="31710">MKKTLNKSIIASLLAFVMTFSLAFQAHAQETRVSNFSSESQSDITILIDNEEKMVVSATIPAITPNNSFAKINALTSEYDVTTDITGTMTIDKNVKSMTLVTNEKSEISSANQRTYDVNIHEINSLGDIHATFTDLETNQTYTIEQDKFQASFAIQLGIIVGEKVIAGLLAIGAILIVTNETWASVIEIRETLRQKNHEYYQANIMGGQLYVGPAIDLASASARLINPMFSAAAQNVWSTTRLGAERVARTAGGGVTPVGPELNVDKIPGFYYYAHYHTWNRVGGHSFF</sequence>
<dbReference type="Proteomes" id="UP000706031">
    <property type="component" value="Unassembled WGS sequence"/>
</dbReference>
<evidence type="ECO:0000256" key="1">
    <source>
        <dbReference type="SAM" id="SignalP"/>
    </source>
</evidence>
<feature type="chain" id="PRO_5046661276" description="Cell wall hydrolase SleB domain-containing protein" evidence="1">
    <location>
        <begin position="29"/>
        <end position="289"/>
    </location>
</feature>
<evidence type="ECO:0000313" key="3">
    <source>
        <dbReference type="Proteomes" id="UP000706031"/>
    </source>
</evidence>
<gene>
    <name evidence="2" type="ORF">H7T88_05570</name>
</gene>
<evidence type="ECO:0008006" key="4">
    <source>
        <dbReference type="Google" id="ProtNLM"/>
    </source>
</evidence>
<keyword evidence="3" id="KW-1185">Reference proteome</keyword>
<dbReference type="EMBL" id="JACLIC010000009">
    <property type="protein sequence ID" value="MBY0202686.1"/>
    <property type="molecule type" value="Genomic_DNA"/>
</dbReference>
<name>A0ABS7KF17_9BACL</name>
<accession>A0ABS7KF17</accession>
<evidence type="ECO:0000313" key="2">
    <source>
        <dbReference type="EMBL" id="MBY0202686.1"/>
    </source>
</evidence>
<feature type="signal peptide" evidence="1">
    <location>
        <begin position="1"/>
        <end position="28"/>
    </location>
</feature>
<proteinExistence type="predicted"/>